<dbReference type="OrthoDB" id="37659at2759"/>
<evidence type="ECO:0000313" key="11">
    <source>
        <dbReference type="Proteomes" id="UP000019487"/>
    </source>
</evidence>
<proteinExistence type="inferred from homology"/>
<sequence length="277" mass="29997">MTQQNSQDQWHPRANWNLPPRNMVDGVGFNKVAIVTGCASGMGLETTRLFLSHQYRVLGVDISEMDYDELEMKDQERFHFHRGDLRNDGECDYVVRICLAEFGDKIDVLANIAGVMDAFAAADNVTDGEWDRVIAINLTVPTKLMRAVLPVMKAKKNGVIINVASKAAMSGASAGVAYTASKHGLLGVTKNTAFRFRDEGIRCNAVCPGGVMTNIASSMNQECFDQEAPVQALHIKPGENPPISVSAVAEAILYLASDGARAINGVALPIDNAWSTI</sequence>
<evidence type="ECO:0000256" key="4">
    <source>
        <dbReference type="ARBA" id="ARBA00023002"/>
    </source>
</evidence>
<dbReference type="InterPro" id="IPR020904">
    <property type="entry name" value="Sc_DH/Rdtase_CS"/>
</dbReference>
<evidence type="ECO:0000256" key="3">
    <source>
        <dbReference type="ARBA" id="ARBA00022857"/>
    </source>
</evidence>
<dbReference type="GO" id="GO:0016491">
    <property type="term" value="F:oxidoreductase activity"/>
    <property type="evidence" value="ECO:0007669"/>
    <property type="project" value="UniProtKB-KW"/>
</dbReference>
<comment type="pathway">
    <text evidence="1">Hormone biosynthesis.</text>
</comment>
<evidence type="ECO:0000256" key="2">
    <source>
        <dbReference type="ARBA" id="ARBA00006484"/>
    </source>
</evidence>
<dbReference type="STRING" id="1432307.W9CK75"/>
<comment type="similarity">
    <text evidence="2 9">Belongs to the short-chain dehydrogenases/reductases (SDR) family.</text>
</comment>
<keyword evidence="11" id="KW-1185">Reference proteome</keyword>
<dbReference type="PANTHER" id="PTHR43477:SF1">
    <property type="entry name" value="DIHYDROANTICAPSIN 7-DEHYDROGENASE"/>
    <property type="match status" value="1"/>
</dbReference>
<evidence type="ECO:0000313" key="10">
    <source>
        <dbReference type="EMBL" id="ESZ96378.1"/>
    </source>
</evidence>
<evidence type="ECO:0000256" key="8">
    <source>
        <dbReference type="ARBA" id="ARBA00074993"/>
    </source>
</evidence>
<dbReference type="SUPFAM" id="SSF51735">
    <property type="entry name" value="NAD(P)-binding Rossmann-fold domains"/>
    <property type="match status" value="1"/>
</dbReference>
<dbReference type="InterPro" id="IPR002347">
    <property type="entry name" value="SDR_fam"/>
</dbReference>
<dbReference type="FunFam" id="3.40.50.720:FF:000084">
    <property type="entry name" value="Short-chain dehydrogenase reductase"/>
    <property type="match status" value="1"/>
</dbReference>
<dbReference type="HOGENOM" id="CLU_010194_1_0_1"/>
<reference evidence="10 11" key="1">
    <citation type="journal article" date="2014" name="Genome Announc.">
        <title>Draft genome sequence of Sclerotinia borealis, a psychrophilic plant pathogenic fungus.</title>
        <authorList>
            <person name="Mardanov A.V."/>
            <person name="Beletsky A.V."/>
            <person name="Kadnikov V.V."/>
            <person name="Ignatov A.N."/>
            <person name="Ravin N.V."/>
        </authorList>
    </citation>
    <scope>NUCLEOTIDE SEQUENCE [LARGE SCALE GENOMIC DNA]</scope>
    <source>
        <strain evidence="11">F-4157</strain>
    </source>
</reference>
<dbReference type="Proteomes" id="UP000019487">
    <property type="component" value="Unassembled WGS sequence"/>
</dbReference>
<evidence type="ECO:0000256" key="5">
    <source>
        <dbReference type="ARBA" id="ARBA00023026"/>
    </source>
</evidence>
<accession>W9CK75</accession>
<evidence type="ECO:0000256" key="1">
    <source>
        <dbReference type="ARBA" id="ARBA00004972"/>
    </source>
</evidence>
<dbReference type="PRINTS" id="PR00081">
    <property type="entry name" value="GDHRDH"/>
</dbReference>
<dbReference type="CDD" id="cd05233">
    <property type="entry name" value="SDR_c"/>
    <property type="match status" value="1"/>
</dbReference>
<evidence type="ECO:0000256" key="9">
    <source>
        <dbReference type="RuleBase" id="RU000363"/>
    </source>
</evidence>
<dbReference type="AlphaFoldDB" id="W9CK75"/>
<dbReference type="GO" id="GO:0009688">
    <property type="term" value="P:abscisic acid biosynthetic process"/>
    <property type="evidence" value="ECO:0007669"/>
    <property type="project" value="UniProtKB-ARBA"/>
</dbReference>
<dbReference type="EMBL" id="AYSA01000138">
    <property type="protein sequence ID" value="ESZ96378.1"/>
    <property type="molecule type" value="Genomic_DNA"/>
</dbReference>
<dbReference type="Pfam" id="PF00106">
    <property type="entry name" value="adh_short"/>
    <property type="match status" value="1"/>
</dbReference>
<comment type="caution">
    <text evidence="10">The sequence shown here is derived from an EMBL/GenBank/DDBJ whole genome shotgun (WGS) entry which is preliminary data.</text>
</comment>
<dbReference type="PRINTS" id="PR00080">
    <property type="entry name" value="SDRFAMILY"/>
</dbReference>
<dbReference type="Gene3D" id="3.40.50.720">
    <property type="entry name" value="NAD(P)-binding Rossmann-like Domain"/>
    <property type="match status" value="1"/>
</dbReference>
<dbReference type="PANTHER" id="PTHR43477">
    <property type="entry name" value="DIHYDROANTICAPSIN 7-DEHYDROGENASE"/>
    <property type="match status" value="1"/>
</dbReference>
<organism evidence="10 11">
    <name type="scientific">Sclerotinia borealis (strain F-4128)</name>
    <dbReference type="NCBI Taxonomy" id="1432307"/>
    <lineage>
        <taxon>Eukaryota</taxon>
        <taxon>Fungi</taxon>
        <taxon>Dikarya</taxon>
        <taxon>Ascomycota</taxon>
        <taxon>Pezizomycotina</taxon>
        <taxon>Leotiomycetes</taxon>
        <taxon>Helotiales</taxon>
        <taxon>Sclerotiniaceae</taxon>
        <taxon>Sclerotinia</taxon>
    </lineage>
</organism>
<protein>
    <recommendedName>
        <fullName evidence="6">Short-chain dehydrogenase/reductase ABA4</fullName>
    </recommendedName>
    <alternativeName>
        <fullName evidence="8">Abscisic acid biosynthesis cluster protein 4</fullName>
    </alternativeName>
    <alternativeName>
        <fullName evidence="7">Short-chain dehydrogenase/reductase aba4</fullName>
    </alternativeName>
</protein>
<keyword evidence="5" id="KW-0843">Virulence</keyword>
<dbReference type="PROSITE" id="PS00061">
    <property type="entry name" value="ADH_SHORT"/>
    <property type="match status" value="1"/>
</dbReference>
<evidence type="ECO:0000256" key="7">
    <source>
        <dbReference type="ARBA" id="ARBA00069153"/>
    </source>
</evidence>
<dbReference type="InterPro" id="IPR036291">
    <property type="entry name" value="NAD(P)-bd_dom_sf"/>
</dbReference>
<dbReference type="InterPro" id="IPR051122">
    <property type="entry name" value="SDR_DHRS6-like"/>
</dbReference>
<evidence type="ECO:0000256" key="6">
    <source>
        <dbReference type="ARBA" id="ARBA00068707"/>
    </source>
</evidence>
<keyword evidence="4" id="KW-0560">Oxidoreductase</keyword>
<gene>
    <name evidence="10" type="ORF">SBOR_3210</name>
</gene>
<name>W9CK75_SCLBF</name>
<keyword evidence="3" id="KW-0521">NADP</keyword>